<dbReference type="AlphaFoldDB" id="A0AAD9J4W9"/>
<dbReference type="EMBL" id="JAODUP010000589">
    <property type="protein sequence ID" value="KAK2146701.1"/>
    <property type="molecule type" value="Genomic_DNA"/>
</dbReference>
<protein>
    <submittedName>
        <fullName evidence="1">Uncharacterized protein</fullName>
    </submittedName>
</protein>
<accession>A0AAD9J4W9</accession>
<name>A0AAD9J4W9_9ANNE</name>
<reference evidence="1" key="1">
    <citation type="journal article" date="2023" name="Mol. Biol. Evol.">
        <title>Third-Generation Sequencing Reveals the Adaptive Role of the Epigenome in Three Deep-Sea Polychaetes.</title>
        <authorList>
            <person name="Perez M."/>
            <person name="Aroh O."/>
            <person name="Sun Y."/>
            <person name="Lan Y."/>
            <person name="Juniper S.K."/>
            <person name="Young C.R."/>
            <person name="Angers B."/>
            <person name="Qian P.Y."/>
        </authorList>
    </citation>
    <scope>NUCLEOTIDE SEQUENCE</scope>
    <source>
        <strain evidence="1">P08H-3</strain>
    </source>
</reference>
<evidence type="ECO:0000313" key="2">
    <source>
        <dbReference type="Proteomes" id="UP001208570"/>
    </source>
</evidence>
<keyword evidence="2" id="KW-1185">Reference proteome</keyword>
<evidence type="ECO:0000313" key="1">
    <source>
        <dbReference type="EMBL" id="KAK2146701.1"/>
    </source>
</evidence>
<gene>
    <name evidence="1" type="ORF">LSH36_589g03027</name>
</gene>
<proteinExistence type="predicted"/>
<dbReference type="Proteomes" id="UP001208570">
    <property type="component" value="Unassembled WGS sequence"/>
</dbReference>
<organism evidence="1 2">
    <name type="scientific">Paralvinella palmiformis</name>
    <dbReference type="NCBI Taxonomy" id="53620"/>
    <lineage>
        <taxon>Eukaryota</taxon>
        <taxon>Metazoa</taxon>
        <taxon>Spiralia</taxon>
        <taxon>Lophotrochozoa</taxon>
        <taxon>Annelida</taxon>
        <taxon>Polychaeta</taxon>
        <taxon>Sedentaria</taxon>
        <taxon>Canalipalpata</taxon>
        <taxon>Terebellida</taxon>
        <taxon>Terebelliformia</taxon>
        <taxon>Alvinellidae</taxon>
        <taxon>Paralvinella</taxon>
    </lineage>
</organism>
<sequence>MCADLATFYLRYFVILSLSAAINPLTLPEIEAINMTARLEQARFRHERILQIQKAILDGLGLDTTPTINVTNIQNADAKRMLERFYRISGSDGVPEVVVEGEGMDEYIFETILLLAERGSVYVYVSACLRVIARGHKLHVSLSYHISMINAVTRPREGYKTPTHDPGRRTSSLYTSMCTLLWIQLPFGLPVSRTLRVPASDLVLSAF</sequence>
<comment type="caution">
    <text evidence="1">The sequence shown here is derived from an EMBL/GenBank/DDBJ whole genome shotgun (WGS) entry which is preliminary data.</text>
</comment>